<protein>
    <recommendedName>
        <fullName evidence="4">Retrotransposon gag domain-containing protein</fullName>
    </recommendedName>
</protein>
<feature type="compositionally biased region" description="Low complexity" evidence="1">
    <location>
        <begin position="204"/>
        <end position="216"/>
    </location>
</feature>
<evidence type="ECO:0000313" key="2">
    <source>
        <dbReference type="Proteomes" id="UP000813463"/>
    </source>
</evidence>
<dbReference type="PANTHER" id="PTHR47481">
    <property type="match status" value="1"/>
</dbReference>
<dbReference type="AlphaFoldDB" id="A0A9R0JUU6"/>
<dbReference type="RefSeq" id="XP_021847869.2">
    <property type="nucleotide sequence ID" value="XM_021992177.2"/>
</dbReference>
<evidence type="ECO:0000256" key="1">
    <source>
        <dbReference type="SAM" id="MobiDB-lite"/>
    </source>
</evidence>
<evidence type="ECO:0008006" key="4">
    <source>
        <dbReference type="Google" id="ProtNLM"/>
    </source>
</evidence>
<feature type="compositionally biased region" description="Low complexity" evidence="1">
    <location>
        <begin position="226"/>
        <end position="241"/>
    </location>
</feature>
<reference evidence="3" key="2">
    <citation type="submission" date="2025-08" db="UniProtKB">
        <authorList>
            <consortium name="RefSeq"/>
        </authorList>
    </citation>
    <scope>IDENTIFICATION</scope>
    <source>
        <tissue evidence="3">Leaf</tissue>
    </source>
</reference>
<dbReference type="PANTHER" id="PTHR47481:SF42">
    <property type="entry name" value="RHO GTPASE-ACTIVATING PROTEIN GACK-LIKE"/>
    <property type="match status" value="1"/>
</dbReference>
<reference evidence="2" key="1">
    <citation type="journal article" date="2021" name="Nat. Commun.">
        <title>Genomic analyses provide insights into spinach domestication and the genetic basis of agronomic traits.</title>
        <authorList>
            <person name="Cai X."/>
            <person name="Sun X."/>
            <person name="Xu C."/>
            <person name="Sun H."/>
            <person name="Wang X."/>
            <person name="Ge C."/>
            <person name="Zhang Z."/>
            <person name="Wang Q."/>
            <person name="Fei Z."/>
            <person name="Jiao C."/>
            <person name="Wang Q."/>
        </authorList>
    </citation>
    <scope>NUCLEOTIDE SEQUENCE [LARGE SCALE GENOMIC DNA]</scope>
    <source>
        <strain evidence="2">cv. Varoflay</strain>
    </source>
</reference>
<sequence length="285" mass="31772">MGHSLQSSSHGAFGARHIIPPTDDEELAAYNDAKVVDLPLWKRLDAVVRQWIYVTLSPDILTAILVLGDVAKQAWKRVAQIFQDNQNSRPAFLETEFTTTKMVDFPNVIAYYNRLKSLAGQLANVGSPVSDTRLVLPLLADLSISYKNFVTNIQQRDVLPTFSQLCSRLKLEDTTTKEWERESRGSSALIVGDDTPPQPPQHHNGGNQNNNNNHNYNNRDNRNRRNNNNNRGRCNNNSNRGGKSGRGGGQTSSHQYTVAQPPASQWPYLGVCTVRSEPKIGPEPD</sequence>
<feature type="region of interest" description="Disordered" evidence="1">
    <location>
        <begin position="173"/>
        <end position="269"/>
    </location>
</feature>
<dbReference type="Proteomes" id="UP000813463">
    <property type="component" value="Chromosome 6"/>
</dbReference>
<name>A0A9R0JUU6_SPIOL</name>
<keyword evidence="2" id="KW-1185">Reference proteome</keyword>
<accession>A0A9R0JUU6</accession>
<proteinExistence type="predicted"/>
<organism evidence="2 3">
    <name type="scientific">Spinacia oleracea</name>
    <name type="common">Spinach</name>
    <dbReference type="NCBI Taxonomy" id="3562"/>
    <lineage>
        <taxon>Eukaryota</taxon>
        <taxon>Viridiplantae</taxon>
        <taxon>Streptophyta</taxon>
        <taxon>Embryophyta</taxon>
        <taxon>Tracheophyta</taxon>
        <taxon>Spermatophyta</taxon>
        <taxon>Magnoliopsida</taxon>
        <taxon>eudicotyledons</taxon>
        <taxon>Gunneridae</taxon>
        <taxon>Pentapetalae</taxon>
        <taxon>Caryophyllales</taxon>
        <taxon>Chenopodiaceae</taxon>
        <taxon>Chenopodioideae</taxon>
        <taxon>Anserineae</taxon>
        <taxon>Spinacia</taxon>
    </lineage>
</organism>
<dbReference type="KEGG" id="soe:110787544"/>
<dbReference type="GeneID" id="110787544"/>
<feature type="compositionally biased region" description="Basic and acidic residues" evidence="1">
    <location>
        <begin position="173"/>
        <end position="184"/>
    </location>
</feature>
<evidence type="ECO:0000313" key="3">
    <source>
        <dbReference type="RefSeq" id="XP_021847869.2"/>
    </source>
</evidence>
<gene>
    <name evidence="3" type="primary">LOC110787544</name>
</gene>
<dbReference type="Pfam" id="PF14223">
    <property type="entry name" value="Retrotran_gag_2"/>
    <property type="match status" value="1"/>
</dbReference>